<evidence type="ECO:0000256" key="2">
    <source>
        <dbReference type="ARBA" id="ARBA00022729"/>
    </source>
</evidence>
<keyword evidence="3" id="KW-0675">Receptor</keyword>
<keyword evidence="5" id="KW-1133">Transmembrane helix</keyword>
<evidence type="ECO:0000256" key="3">
    <source>
        <dbReference type="ARBA" id="ARBA00023170"/>
    </source>
</evidence>
<dbReference type="InterPro" id="IPR051716">
    <property type="entry name" value="Plant_RL_S/T_kinase"/>
</dbReference>
<accession>A0AA38U4A5</accession>
<dbReference type="PANTHER" id="PTHR48053">
    <property type="entry name" value="LEUCINE RICH REPEAT FAMILY PROTEIN, EXPRESSED"/>
    <property type="match status" value="1"/>
</dbReference>
<protein>
    <submittedName>
        <fullName evidence="6">Uncharacterized protein</fullName>
    </submittedName>
</protein>
<gene>
    <name evidence="6" type="ORF">OSB04_002241</name>
</gene>
<reference evidence="6" key="1">
    <citation type="submission" date="2023-03" db="EMBL/GenBank/DDBJ databases">
        <title>Chromosome-scale reference genome and RAD-based genetic map of yellow starthistle (Centaurea solstitialis) reveal putative structural variation and QTLs associated with invader traits.</title>
        <authorList>
            <person name="Reatini B."/>
            <person name="Cang F.A."/>
            <person name="Jiang Q."/>
            <person name="Mckibben M.T.W."/>
            <person name="Barker M.S."/>
            <person name="Rieseberg L.H."/>
            <person name="Dlugosch K.M."/>
        </authorList>
    </citation>
    <scope>NUCLEOTIDE SEQUENCE</scope>
    <source>
        <strain evidence="6">CAN-66</strain>
        <tissue evidence="6">Leaf</tissue>
    </source>
</reference>
<name>A0AA38U4A5_9ASTR</name>
<keyword evidence="7" id="KW-1185">Reference proteome</keyword>
<feature type="region of interest" description="Disordered" evidence="4">
    <location>
        <begin position="477"/>
        <end position="497"/>
    </location>
</feature>
<feature type="transmembrane region" description="Helical" evidence="5">
    <location>
        <begin position="319"/>
        <end position="337"/>
    </location>
</feature>
<feature type="compositionally biased region" description="Polar residues" evidence="4">
    <location>
        <begin position="485"/>
        <end position="497"/>
    </location>
</feature>
<dbReference type="PANTHER" id="PTHR48053:SF159">
    <property type="entry name" value="PROTEIN KINASE DOMAIN-CONTAINING PROTEIN"/>
    <property type="match status" value="1"/>
</dbReference>
<dbReference type="EMBL" id="JARYMX010000001">
    <property type="protein sequence ID" value="KAJ9566275.1"/>
    <property type="molecule type" value="Genomic_DNA"/>
</dbReference>
<proteinExistence type="predicted"/>
<dbReference type="Proteomes" id="UP001172457">
    <property type="component" value="Chromosome 1"/>
</dbReference>
<keyword evidence="2" id="KW-0732">Signal</keyword>
<dbReference type="Gene3D" id="3.80.10.10">
    <property type="entry name" value="Ribonuclease Inhibitor"/>
    <property type="match status" value="1"/>
</dbReference>
<keyword evidence="5" id="KW-0812">Transmembrane</keyword>
<organism evidence="6 7">
    <name type="scientific">Centaurea solstitialis</name>
    <name type="common">yellow star-thistle</name>
    <dbReference type="NCBI Taxonomy" id="347529"/>
    <lineage>
        <taxon>Eukaryota</taxon>
        <taxon>Viridiplantae</taxon>
        <taxon>Streptophyta</taxon>
        <taxon>Embryophyta</taxon>
        <taxon>Tracheophyta</taxon>
        <taxon>Spermatophyta</taxon>
        <taxon>Magnoliopsida</taxon>
        <taxon>eudicotyledons</taxon>
        <taxon>Gunneridae</taxon>
        <taxon>Pentapetalae</taxon>
        <taxon>asterids</taxon>
        <taxon>campanulids</taxon>
        <taxon>Asterales</taxon>
        <taxon>Asteraceae</taxon>
        <taxon>Carduoideae</taxon>
        <taxon>Cardueae</taxon>
        <taxon>Centaureinae</taxon>
        <taxon>Centaurea</taxon>
    </lineage>
</organism>
<comment type="caution">
    <text evidence="6">The sequence shown here is derived from an EMBL/GenBank/DDBJ whole genome shotgun (WGS) entry which is preliminary data.</text>
</comment>
<evidence type="ECO:0000256" key="1">
    <source>
        <dbReference type="ARBA" id="ARBA00004479"/>
    </source>
</evidence>
<comment type="subcellular location">
    <subcellularLocation>
        <location evidence="1">Membrane</location>
        <topology evidence="1">Single-pass type I membrane protein</topology>
    </subcellularLocation>
</comment>
<sequence length="497" mass="55137">MNTCRDLFTDRHIPLDFRRSYPPFANKDFGTLPINALFDKSIRISLNDDKFVGITLESFLPDEFNLGLDRRLTGNWPKIEFPARFISITETHKPKMGINGFDSTRYVQKWEVFGILMLENKYTEGLPESYANCSPLVRLKVSNNSLSDRVEVRPNIGEAKSLQQLFLANNRFCDELSEEISEISYLLMSNRFTDEFPTRIGDLKKLNNLRLESNYSGVSFGLCVSVIDINLAGNSISGQFPVSLRSKPSLNSSGNKLSSVIPTSLSSLRLILIDLSNNTLIGRVLKSLLAEAYEGSFAENPGDLCTCSLGSWKSSDLDVFIAGGLLLLLSLACFLFVKLRRKISSLGSVEVFLWDMKHCHVISINEGEILLIDVTKIGGQAGVRRHDGGITDDGIYGFKCRDVGVKISSDNPAFFFLNSQLPGNDNTSQPPVNDPSLNFFSHLYSSSRLRLDYILGNLEMNIRPSKTKPGHKMCTRGFEPGANGIPSTSPTGHTATS</sequence>
<evidence type="ECO:0000313" key="7">
    <source>
        <dbReference type="Proteomes" id="UP001172457"/>
    </source>
</evidence>
<evidence type="ECO:0000256" key="4">
    <source>
        <dbReference type="SAM" id="MobiDB-lite"/>
    </source>
</evidence>
<dbReference type="InterPro" id="IPR032675">
    <property type="entry name" value="LRR_dom_sf"/>
</dbReference>
<evidence type="ECO:0000256" key="5">
    <source>
        <dbReference type="SAM" id="Phobius"/>
    </source>
</evidence>
<keyword evidence="5" id="KW-0472">Membrane</keyword>
<dbReference type="GO" id="GO:0016020">
    <property type="term" value="C:membrane"/>
    <property type="evidence" value="ECO:0007669"/>
    <property type="project" value="UniProtKB-SubCell"/>
</dbReference>
<dbReference type="AlphaFoldDB" id="A0AA38U4A5"/>
<dbReference type="SUPFAM" id="SSF52058">
    <property type="entry name" value="L domain-like"/>
    <property type="match status" value="1"/>
</dbReference>
<evidence type="ECO:0000313" key="6">
    <source>
        <dbReference type="EMBL" id="KAJ9566275.1"/>
    </source>
</evidence>